<keyword evidence="1" id="KW-0812">Transmembrane</keyword>
<proteinExistence type="predicted"/>
<feature type="domain" description="DUF4220" evidence="2">
    <location>
        <begin position="58"/>
        <end position="413"/>
    </location>
</feature>
<dbReference type="Pfam" id="PF04578">
    <property type="entry name" value="DUF594"/>
    <property type="match status" value="1"/>
</dbReference>
<dbReference type="EMBL" id="QEFC01001176">
    <property type="protein sequence ID" value="KAE9459301.1"/>
    <property type="molecule type" value="Genomic_DNA"/>
</dbReference>
<accession>A0A6A4LSE4</accession>
<reference evidence="3 4" key="1">
    <citation type="journal article" date="2019" name="Genome Biol. Evol.">
        <title>The Rhododendron genome and chromosomal organization provide insight into shared whole-genome duplications across the heath family (Ericaceae).</title>
        <authorList>
            <person name="Soza V.L."/>
            <person name="Lindsley D."/>
            <person name="Waalkes A."/>
            <person name="Ramage E."/>
            <person name="Patwardhan R.P."/>
            <person name="Burton J.N."/>
            <person name="Adey A."/>
            <person name="Kumar A."/>
            <person name="Qiu R."/>
            <person name="Shendure J."/>
            <person name="Hall B."/>
        </authorList>
    </citation>
    <scope>NUCLEOTIDE SEQUENCE [LARGE SCALE GENOMIC DNA]</scope>
    <source>
        <strain evidence="3">RSF 1966-606</strain>
    </source>
</reference>
<dbReference type="InterPro" id="IPR025315">
    <property type="entry name" value="DUF4220"/>
</dbReference>
<feature type="transmembrane region" description="Helical" evidence="1">
    <location>
        <begin position="19"/>
        <end position="38"/>
    </location>
</feature>
<organism evidence="3 4">
    <name type="scientific">Rhododendron williamsianum</name>
    <dbReference type="NCBI Taxonomy" id="262921"/>
    <lineage>
        <taxon>Eukaryota</taxon>
        <taxon>Viridiplantae</taxon>
        <taxon>Streptophyta</taxon>
        <taxon>Embryophyta</taxon>
        <taxon>Tracheophyta</taxon>
        <taxon>Spermatophyta</taxon>
        <taxon>Magnoliopsida</taxon>
        <taxon>eudicotyledons</taxon>
        <taxon>Gunneridae</taxon>
        <taxon>Pentapetalae</taxon>
        <taxon>asterids</taxon>
        <taxon>Ericales</taxon>
        <taxon>Ericaceae</taxon>
        <taxon>Ericoideae</taxon>
        <taxon>Rhodoreae</taxon>
        <taxon>Rhododendron</taxon>
    </lineage>
</organism>
<comment type="caution">
    <text evidence="3">The sequence shown here is derived from an EMBL/GenBank/DDBJ whole genome shotgun (WGS) entry which is preliminary data.</text>
</comment>
<evidence type="ECO:0000256" key="1">
    <source>
        <dbReference type="SAM" id="Phobius"/>
    </source>
</evidence>
<dbReference type="PANTHER" id="PTHR31325">
    <property type="entry name" value="OS01G0798800 PROTEIN-RELATED"/>
    <property type="match status" value="1"/>
</dbReference>
<dbReference type="AlphaFoldDB" id="A0A6A4LSE4"/>
<evidence type="ECO:0000313" key="3">
    <source>
        <dbReference type="EMBL" id="KAE9459301.1"/>
    </source>
</evidence>
<evidence type="ECO:0000313" key="4">
    <source>
        <dbReference type="Proteomes" id="UP000428333"/>
    </source>
</evidence>
<protein>
    <recommendedName>
        <fullName evidence="2">DUF4220 domain-containing protein</fullName>
    </recommendedName>
</protein>
<keyword evidence="4" id="KW-1185">Reference proteome</keyword>
<dbReference type="Pfam" id="PF13968">
    <property type="entry name" value="DUF4220"/>
    <property type="match status" value="1"/>
</dbReference>
<evidence type="ECO:0000259" key="2">
    <source>
        <dbReference type="Pfam" id="PF13968"/>
    </source>
</evidence>
<dbReference type="InterPro" id="IPR007658">
    <property type="entry name" value="DUF594"/>
</dbReference>
<name>A0A6A4LSE4_9ERIC</name>
<dbReference type="OrthoDB" id="1627916at2759"/>
<keyword evidence="1" id="KW-1133">Transmembrane helix</keyword>
<feature type="non-terminal residue" evidence="3">
    <location>
        <position position="1"/>
    </location>
</feature>
<keyword evidence="1" id="KW-0472">Membrane</keyword>
<gene>
    <name evidence="3" type="ORF">C3L33_08813</name>
</gene>
<dbReference type="Proteomes" id="UP000428333">
    <property type="component" value="Linkage Group LG05"/>
</dbReference>
<feature type="transmembrane region" description="Helical" evidence="1">
    <location>
        <begin position="50"/>
        <end position="72"/>
    </location>
</feature>
<feature type="transmembrane region" description="Helical" evidence="1">
    <location>
        <begin position="347"/>
        <end position="368"/>
    </location>
</feature>
<sequence>MIQLIWASNDMFADLWNAWNIRAFVLVSLLIQCVLVLFASERKRMREGCLVTLIFCFHSITDFVAIYTIGLISTRQGVSESCDSFVMNDNLLAFWAPFILLHLGGPDNATSLSAGTDDRWSRKSFQLISNSMATIVICIRALHNNPLYLASWMVFLAGTLKYAERVGSLYLASSESWKSAAATRVMPHVGPDYEKLSMAQLAIREAKLPTKVESEQLPPKKFKPYSPIPWWNMELDFDTVDSQLDGKSLLQFALFFYMNFKGFFVKGLTYSHEQRLFTRDFFLKRSSHDAFKLAEMELSFLYEDIHTKATVIRIPALRIVTLALITAASHSFYLCDKKAMSNMDIKISYVLLFGALVLEIVSLLMLIFSGRNVIALNYYNCFLGKINLIKPIANAILSRRKWSKSFSKCNLIRFYLVYRTPPIKRLRATILETGVARLAYRALTSDIVGESLKETIFTELCKRSKLAQDVETATKICSQRGDWVLIQRSCYTQLKWSLGDVEYGRSLLLWHIATDLCYGNDDCVNPALSNERRRFCKEISEYLVYLLLAKPTMIAPVAGNWVKVFWDTLLEAKKLFRKRSIRNHKQACQAILSADTVFTPFWWKGDASASVLFDACRLAKQLEEFKQDNRWSLMSEVWIELLAYAAFHCEETVHAQQPSRGGELLTFVWLVMNHLGLGKQFRKESARTGYRVVVEK</sequence>
<feature type="transmembrane region" description="Helical" evidence="1">
    <location>
        <begin position="316"/>
        <end position="335"/>
    </location>
</feature>